<dbReference type="OMA" id="HYTEHME"/>
<dbReference type="PRINTS" id="PR00069">
    <property type="entry name" value="ALDKETRDTASE"/>
</dbReference>
<dbReference type="SUPFAM" id="SSF51430">
    <property type="entry name" value="NAD(P)-linked oxidoreductase"/>
    <property type="match status" value="1"/>
</dbReference>
<dbReference type="Gene3D" id="3.20.20.100">
    <property type="entry name" value="NADP-dependent oxidoreductase domain"/>
    <property type="match status" value="1"/>
</dbReference>
<dbReference type="HOGENOM" id="CLU_023205_0_3_1"/>
<accession>K5WYS8</accession>
<dbReference type="GeneID" id="18824962"/>
<dbReference type="PANTHER" id="PTHR11732">
    <property type="entry name" value="ALDO/KETO REDUCTASE"/>
    <property type="match status" value="1"/>
</dbReference>
<name>K5WYS8_AGABU</name>
<dbReference type="InterPro" id="IPR036812">
    <property type="entry name" value="NAD(P)_OxRdtase_dom_sf"/>
</dbReference>
<sequence>MGGEAPRRTLRASFNKIDSFELSDGTSIPWLAWGNGSAVKDSHDAIEKGVHALKCGIDHIDTAELYQFERETGEAIEESGVGKDRVYVTSKLGWDEDGKPIALNTVRSRIEITVQKLGFIPDLFLIHNPHVVTSEDLVPCWKILEELKDEGQLKSIGVSNFRPQDLNAILSQAKHKPVVNQIEYHPFVLSHLAPVLAIHEQHGIRTEAFGPLTPLLRHSSGGGPLVPVLQRIAERLASQHDQVLDLKAVLLLWTRAMGAVAVSASKNSERIKWLAKVAKLPEDLLTNEEVNEITEVGKKFHFRHYTEHMEVNFPVPNLPSE</sequence>
<evidence type="ECO:0000313" key="6">
    <source>
        <dbReference type="Proteomes" id="UP000008493"/>
    </source>
</evidence>
<gene>
    <name evidence="5" type="ORF">AGABI1DRAFT_116066</name>
</gene>
<dbReference type="GO" id="GO:0016491">
    <property type="term" value="F:oxidoreductase activity"/>
    <property type="evidence" value="ECO:0007669"/>
    <property type="project" value="InterPro"/>
</dbReference>
<dbReference type="EMBL" id="JH971406">
    <property type="protein sequence ID" value="EKM75988.1"/>
    <property type="molecule type" value="Genomic_DNA"/>
</dbReference>
<feature type="domain" description="NADP-dependent oxidoreductase" evidence="4">
    <location>
        <begin position="33"/>
        <end position="296"/>
    </location>
</feature>
<evidence type="ECO:0000313" key="5">
    <source>
        <dbReference type="EMBL" id="EKM75988.1"/>
    </source>
</evidence>
<evidence type="ECO:0000256" key="3">
    <source>
        <dbReference type="PIRSR" id="PIRSR000097-3"/>
    </source>
</evidence>
<dbReference type="Proteomes" id="UP000008493">
    <property type="component" value="Unassembled WGS sequence"/>
</dbReference>
<feature type="active site" description="Proton donor" evidence="1">
    <location>
        <position position="66"/>
    </location>
</feature>
<organism evidence="5 6">
    <name type="scientific">Agaricus bisporus var. burnettii (strain JB137-S8 / ATCC MYA-4627 / FGSC 10392)</name>
    <name type="common">White button mushroom</name>
    <dbReference type="NCBI Taxonomy" id="597362"/>
    <lineage>
        <taxon>Eukaryota</taxon>
        <taxon>Fungi</taxon>
        <taxon>Dikarya</taxon>
        <taxon>Basidiomycota</taxon>
        <taxon>Agaricomycotina</taxon>
        <taxon>Agaricomycetes</taxon>
        <taxon>Agaricomycetidae</taxon>
        <taxon>Agaricales</taxon>
        <taxon>Agaricineae</taxon>
        <taxon>Agaricaceae</taxon>
        <taxon>Agaricus</taxon>
    </lineage>
</organism>
<dbReference type="PIRSF" id="PIRSF000097">
    <property type="entry name" value="AKR"/>
    <property type="match status" value="1"/>
</dbReference>
<feature type="site" description="Lowers pKa of active site Tyr" evidence="3">
    <location>
        <position position="91"/>
    </location>
</feature>
<evidence type="ECO:0000256" key="1">
    <source>
        <dbReference type="PIRSR" id="PIRSR000097-1"/>
    </source>
</evidence>
<dbReference type="RefSeq" id="XP_007333364.1">
    <property type="nucleotide sequence ID" value="XM_007333302.1"/>
</dbReference>
<dbReference type="InterPro" id="IPR020471">
    <property type="entry name" value="AKR"/>
</dbReference>
<protein>
    <recommendedName>
        <fullName evidence="4">NADP-dependent oxidoreductase domain-containing protein</fullName>
    </recommendedName>
</protein>
<dbReference type="AlphaFoldDB" id="K5WYS8"/>
<dbReference type="InParanoid" id="K5WYS8"/>
<evidence type="ECO:0000259" key="4">
    <source>
        <dbReference type="Pfam" id="PF00248"/>
    </source>
</evidence>
<dbReference type="KEGG" id="abp:AGABI1DRAFT116066"/>
<feature type="binding site" evidence="2">
    <location>
        <position position="127"/>
    </location>
    <ligand>
        <name>substrate</name>
    </ligand>
</feature>
<proteinExistence type="predicted"/>
<evidence type="ECO:0000256" key="2">
    <source>
        <dbReference type="PIRSR" id="PIRSR000097-2"/>
    </source>
</evidence>
<dbReference type="STRING" id="597362.K5WYS8"/>
<dbReference type="InterPro" id="IPR023210">
    <property type="entry name" value="NADP_OxRdtase_dom"/>
</dbReference>
<keyword evidence="6" id="KW-1185">Reference proteome</keyword>
<dbReference type="eggNOG" id="KOG1577">
    <property type="taxonomic scope" value="Eukaryota"/>
</dbReference>
<dbReference type="Pfam" id="PF00248">
    <property type="entry name" value="Aldo_ket_red"/>
    <property type="match status" value="1"/>
</dbReference>
<reference evidence="6" key="1">
    <citation type="journal article" date="2012" name="Proc. Natl. Acad. Sci. U.S.A.">
        <title>Genome sequence of the button mushroom Agaricus bisporus reveals mechanisms governing adaptation to a humic-rich ecological niche.</title>
        <authorList>
            <person name="Morin E."/>
            <person name="Kohler A."/>
            <person name="Baker A.R."/>
            <person name="Foulongne-Oriol M."/>
            <person name="Lombard V."/>
            <person name="Nagy L.G."/>
            <person name="Ohm R.A."/>
            <person name="Patyshakuliyeva A."/>
            <person name="Brun A."/>
            <person name="Aerts A.L."/>
            <person name="Bailey A.M."/>
            <person name="Billette C."/>
            <person name="Coutinho P.M."/>
            <person name="Deakin G."/>
            <person name="Doddapaneni H."/>
            <person name="Floudas D."/>
            <person name="Grimwood J."/>
            <person name="Hilden K."/>
            <person name="Kuees U."/>
            <person name="LaButti K.M."/>
            <person name="Lapidus A."/>
            <person name="Lindquist E.A."/>
            <person name="Lucas S.M."/>
            <person name="Murat C."/>
            <person name="Riley R.W."/>
            <person name="Salamov A.A."/>
            <person name="Schmutz J."/>
            <person name="Subramanian V."/>
            <person name="Woesten H.A.B."/>
            <person name="Xu J."/>
            <person name="Eastwood D.C."/>
            <person name="Foster G.D."/>
            <person name="Sonnenberg A.S."/>
            <person name="Cullen D."/>
            <person name="de Vries R.P."/>
            <person name="Lundell T."/>
            <person name="Hibbett D.S."/>
            <person name="Henrissat B."/>
            <person name="Burton K.S."/>
            <person name="Kerrigan R.W."/>
            <person name="Challen M.P."/>
            <person name="Grigoriev I.V."/>
            <person name="Martin F."/>
        </authorList>
    </citation>
    <scope>NUCLEOTIDE SEQUENCE [LARGE SCALE GENOMIC DNA]</scope>
    <source>
        <strain evidence="6">JB137-S8 / ATCC MYA-4627 / FGSC 10392</strain>
    </source>
</reference>
<dbReference type="OrthoDB" id="416253at2759"/>